<dbReference type="Proteomes" id="UP000464620">
    <property type="component" value="Chromosome B09"/>
</dbReference>
<sequence length="86" mass="9626">MTTYVEPRQEEEEPGAACVEKMTAPMPMEESTADARGGEQRADARGREHRTVAVWGGRHRDRDLLSYVEESRDRGRCVAVGVGFKC</sequence>
<accession>A0A6B9VBI9</accession>
<evidence type="ECO:0000313" key="3">
    <source>
        <dbReference type="Proteomes" id="UP000464620"/>
    </source>
</evidence>
<protein>
    <submittedName>
        <fullName evidence="2">Uncharacterized protein</fullName>
    </submittedName>
</protein>
<evidence type="ECO:0000313" key="2">
    <source>
        <dbReference type="EMBL" id="QHN77578.1"/>
    </source>
</evidence>
<feature type="compositionally biased region" description="Basic and acidic residues" evidence="1">
    <location>
        <begin position="36"/>
        <end position="50"/>
    </location>
</feature>
<gene>
    <name evidence="2" type="ORF">DS421_19g653930</name>
</gene>
<dbReference type="EMBL" id="CP031001">
    <property type="protein sequence ID" value="QHN77578.1"/>
    <property type="molecule type" value="Genomic_DNA"/>
</dbReference>
<dbReference type="AlphaFoldDB" id="A0A6B9VBI9"/>
<reference evidence="2 3" key="1">
    <citation type="submission" date="2020-01" db="EMBL/GenBank/DDBJ databases">
        <title>Genome sequence of Arachis hypogaea, cultivar Shitouqi.</title>
        <authorList>
            <person name="Zhuang W."/>
            <person name="Chen H."/>
            <person name="Varshney R."/>
            <person name="Wang D."/>
            <person name="Ming R."/>
        </authorList>
    </citation>
    <scope>NUCLEOTIDE SEQUENCE [LARGE SCALE GENOMIC DNA]</scope>
    <source>
        <tissue evidence="2">Young leaf</tissue>
    </source>
</reference>
<organism evidence="2 3">
    <name type="scientific">Arachis hypogaea</name>
    <name type="common">Peanut</name>
    <dbReference type="NCBI Taxonomy" id="3818"/>
    <lineage>
        <taxon>Eukaryota</taxon>
        <taxon>Viridiplantae</taxon>
        <taxon>Streptophyta</taxon>
        <taxon>Embryophyta</taxon>
        <taxon>Tracheophyta</taxon>
        <taxon>Spermatophyta</taxon>
        <taxon>Magnoliopsida</taxon>
        <taxon>eudicotyledons</taxon>
        <taxon>Gunneridae</taxon>
        <taxon>Pentapetalae</taxon>
        <taxon>rosids</taxon>
        <taxon>fabids</taxon>
        <taxon>Fabales</taxon>
        <taxon>Fabaceae</taxon>
        <taxon>Papilionoideae</taxon>
        <taxon>50 kb inversion clade</taxon>
        <taxon>dalbergioids sensu lato</taxon>
        <taxon>Dalbergieae</taxon>
        <taxon>Pterocarpus clade</taxon>
        <taxon>Arachis</taxon>
    </lineage>
</organism>
<name>A0A6B9VBI9_ARAHY</name>
<proteinExistence type="predicted"/>
<feature type="region of interest" description="Disordered" evidence="1">
    <location>
        <begin position="1"/>
        <end position="50"/>
    </location>
</feature>
<evidence type="ECO:0000256" key="1">
    <source>
        <dbReference type="SAM" id="MobiDB-lite"/>
    </source>
</evidence>